<evidence type="ECO:0000313" key="12">
    <source>
        <dbReference type="EMBL" id="QGN15754.1"/>
    </source>
</evidence>
<keyword evidence="7" id="KW-0813">Transport</keyword>
<dbReference type="InterPro" id="IPR008972">
    <property type="entry name" value="Cupredoxin"/>
</dbReference>
<dbReference type="Pfam" id="PF07732">
    <property type="entry name" value="Cu-oxidase_3"/>
    <property type="match status" value="1"/>
</dbReference>
<protein>
    <submittedName>
        <fullName evidence="12">Iron transport multicopper oxidase FET5</fullName>
    </submittedName>
</protein>
<keyword evidence="6" id="KW-0186">Copper</keyword>
<feature type="transmembrane region" description="Helical" evidence="8">
    <location>
        <begin position="56"/>
        <end position="75"/>
    </location>
</feature>
<evidence type="ECO:0000256" key="3">
    <source>
        <dbReference type="ARBA" id="ARBA00022723"/>
    </source>
</evidence>
<dbReference type="SUPFAM" id="SSF49503">
    <property type="entry name" value="Cupredoxins"/>
    <property type="match status" value="3"/>
</dbReference>
<gene>
    <name evidence="12" type="primary">FET3</name>
    <name evidence="12" type="ORF">FIM1_2450</name>
</gene>
<feature type="domain" description="Plastocyanin-like" evidence="11">
    <location>
        <begin position="134"/>
        <end position="248"/>
    </location>
</feature>
<reference evidence="12 13" key="1">
    <citation type="submission" date="2016-03" db="EMBL/GenBank/DDBJ databases">
        <title>How can Kluyveromyces marxianus grow so fast - potential evolutionary course in Saccharomyces Complex revealed by comparative genomics.</title>
        <authorList>
            <person name="Mo W."/>
            <person name="Lu W."/>
            <person name="Yang X."/>
            <person name="Qi J."/>
            <person name="Lv H."/>
        </authorList>
    </citation>
    <scope>NUCLEOTIDE SEQUENCE [LARGE SCALE GENOMIC DNA]</scope>
    <source>
        <strain evidence="12 13">FIM1</strain>
    </source>
</reference>
<evidence type="ECO:0000256" key="8">
    <source>
        <dbReference type="SAM" id="Phobius"/>
    </source>
</evidence>
<evidence type="ECO:0000256" key="6">
    <source>
        <dbReference type="ARBA" id="ARBA00023008"/>
    </source>
</evidence>
<dbReference type="Proteomes" id="UP000422736">
    <property type="component" value="Chromosome 4"/>
</dbReference>
<dbReference type="Pfam" id="PF00394">
    <property type="entry name" value="Cu-oxidase"/>
    <property type="match status" value="1"/>
</dbReference>
<evidence type="ECO:0000259" key="9">
    <source>
        <dbReference type="Pfam" id="PF00394"/>
    </source>
</evidence>
<evidence type="ECO:0000256" key="2">
    <source>
        <dbReference type="ARBA" id="ARBA00022496"/>
    </source>
</evidence>
<sequence length="678" mass="77799">MADSGKFHRLWNLYEKIKTRESDIDLEDQVGVSDHKAGDTKPIESQSFISKHLRKILFVTSFLACCLIVGFIYGFEWNRGIKNNGVNQNASEEISQPSWRLDTQKNYTVDSSVWRAQKGHQNRHYFFNISKLVEVAPDGIKRNLTVINGQYPGPLIEANAGDTLFIHVNNLMEDEPTTIHCHGLLFNHENNYYDGASSINQCPISPGHNFTYAIELDEKQWGTYWYHSHYGAQYADGVFGPLVIHSEEEDQLLGSESKYDAEMVIMANDYYHDIANNYLADYLAPNNENNEPSPDDGLIQGANNFKYDAATYIVPNGETKEHDGEVYDATEAKYPIMTLDKNKKYRIRLINAGFFLPFSFSIDEHHLSIIETDGANVTPTTVEMIDMSVAQRYSFILKKDSDNSDFFSLRVYFNAFCMAVDNPNFNPQIRGILSYDKSASTKNNTIDSVNSVAWQYNGGDPRCRDMDQKIFHSVNEKVPKVVNNTNRPDRIVKLDVSFFIKERQLDRGYFNDMTWKPLPDTENTLANLAFNNSSLRGGYGELESKNNNQYLINLDKRGEIVDFVINNYDDGSHPFHMHGYKFWLVGSSDRGYFKESYYEEDSLGLMNFDDAVQRDTINISGYGWAVIRIVVDNPGVWPFHCHIGWHMESGLLLQLNSLENEYTSWNHFPQEWKDLCTT</sequence>
<name>A0ABX6ETU1_KLUMA</name>
<dbReference type="PANTHER" id="PTHR11709">
    <property type="entry name" value="MULTI-COPPER OXIDASE"/>
    <property type="match status" value="1"/>
</dbReference>
<dbReference type="Pfam" id="PF07731">
    <property type="entry name" value="Cu-oxidase_2"/>
    <property type="match status" value="1"/>
</dbReference>
<keyword evidence="5" id="KW-0408">Iron</keyword>
<evidence type="ECO:0000256" key="5">
    <source>
        <dbReference type="ARBA" id="ARBA00023004"/>
    </source>
</evidence>
<keyword evidence="4" id="KW-0560">Oxidoreductase</keyword>
<dbReference type="PROSITE" id="PS00080">
    <property type="entry name" value="MULTICOPPER_OXIDASE2"/>
    <property type="match status" value="1"/>
</dbReference>
<feature type="domain" description="Plastocyanin-like" evidence="9">
    <location>
        <begin position="262"/>
        <end position="437"/>
    </location>
</feature>
<proteinExistence type="inferred from homology"/>
<keyword evidence="8" id="KW-1133">Transmembrane helix</keyword>
<dbReference type="PANTHER" id="PTHR11709:SF414">
    <property type="entry name" value="ADR239WP"/>
    <property type="match status" value="1"/>
</dbReference>
<dbReference type="EMBL" id="CP015057">
    <property type="protein sequence ID" value="QGN15754.1"/>
    <property type="molecule type" value="Genomic_DNA"/>
</dbReference>
<dbReference type="InterPro" id="IPR011706">
    <property type="entry name" value="Cu-oxidase_C"/>
</dbReference>
<organism evidence="12 13">
    <name type="scientific">Kluyveromyces marxianus</name>
    <name type="common">Yeast</name>
    <name type="synonym">Candida kefyr</name>
    <dbReference type="NCBI Taxonomy" id="4911"/>
    <lineage>
        <taxon>Eukaryota</taxon>
        <taxon>Fungi</taxon>
        <taxon>Dikarya</taxon>
        <taxon>Ascomycota</taxon>
        <taxon>Saccharomycotina</taxon>
        <taxon>Saccharomycetes</taxon>
        <taxon>Saccharomycetales</taxon>
        <taxon>Saccharomycetaceae</taxon>
        <taxon>Kluyveromyces</taxon>
    </lineage>
</organism>
<accession>A0ABX6ETU1</accession>
<evidence type="ECO:0000256" key="1">
    <source>
        <dbReference type="ARBA" id="ARBA00010609"/>
    </source>
</evidence>
<dbReference type="InterPro" id="IPR045087">
    <property type="entry name" value="Cu-oxidase_fam"/>
</dbReference>
<dbReference type="InterPro" id="IPR011707">
    <property type="entry name" value="Cu-oxidase-like_N"/>
</dbReference>
<evidence type="ECO:0000256" key="7">
    <source>
        <dbReference type="ARBA" id="ARBA00023065"/>
    </source>
</evidence>
<dbReference type="CDD" id="cd13910">
    <property type="entry name" value="CuRO_3_MCO_like_4"/>
    <property type="match status" value="1"/>
</dbReference>
<dbReference type="PROSITE" id="PS00079">
    <property type="entry name" value="MULTICOPPER_OXIDASE1"/>
    <property type="match status" value="1"/>
</dbReference>
<dbReference type="InterPro" id="IPR033138">
    <property type="entry name" value="Cu_oxidase_CS"/>
</dbReference>
<keyword evidence="13" id="KW-1185">Reference proteome</keyword>
<keyword evidence="2" id="KW-0410">Iron transport</keyword>
<dbReference type="CDD" id="cd13857">
    <property type="entry name" value="CuRO_1_Diphenol_Ox"/>
    <property type="match status" value="1"/>
</dbReference>
<keyword evidence="7" id="KW-0406">Ion transport</keyword>
<evidence type="ECO:0000259" key="11">
    <source>
        <dbReference type="Pfam" id="PF07732"/>
    </source>
</evidence>
<keyword evidence="3" id="KW-0479">Metal-binding</keyword>
<comment type="similarity">
    <text evidence="1">Belongs to the multicopper oxidase family.</text>
</comment>
<evidence type="ECO:0000313" key="13">
    <source>
        <dbReference type="Proteomes" id="UP000422736"/>
    </source>
</evidence>
<dbReference type="InterPro" id="IPR001117">
    <property type="entry name" value="Cu-oxidase_2nd"/>
</dbReference>
<dbReference type="Gene3D" id="2.60.40.420">
    <property type="entry name" value="Cupredoxins - blue copper proteins"/>
    <property type="match status" value="3"/>
</dbReference>
<dbReference type="CDD" id="cd13886">
    <property type="entry name" value="CuRO_2_MCO_like_1"/>
    <property type="match status" value="1"/>
</dbReference>
<feature type="domain" description="Plastocyanin-like" evidence="10">
    <location>
        <begin position="546"/>
        <end position="657"/>
    </location>
</feature>
<keyword evidence="8" id="KW-0812">Transmembrane</keyword>
<keyword evidence="8" id="KW-0472">Membrane</keyword>
<evidence type="ECO:0000259" key="10">
    <source>
        <dbReference type="Pfam" id="PF07731"/>
    </source>
</evidence>
<dbReference type="InterPro" id="IPR002355">
    <property type="entry name" value="Cu_oxidase_Cu_BS"/>
</dbReference>
<evidence type="ECO:0000256" key="4">
    <source>
        <dbReference type="ARBA" id="ARBA00023002"/>
    </source>
</evidence>